<dbReference type="SUPFAM" id="SSF48452">
    <property type="entry name" value="TPR-like"/>
    <property type="match status" value="1"/>
</dbReference>
<proteinExistence type="inferred from homology"/>
<accession>A0A6A6JVT3</accession>
<dbReference type="RefSeq" id="XP_033658258.1">
    <property type="nucleotide sequence ID" value="XM_033801336.1"/>
</dbReference>
<dbReference type="Pfam" id="PF22890">
    <property type="entry name" value="TPR_EMC2"/>
    <property type="match status" value="1"/>
</dbReference>
<dbReference type="EMBL" id="ML986484">
    <property type="protein sequence ID" value="KAF2280721.1"/>
    <property type="molecule type" value="Genomic_DNA"/>
</dbReference>
<dbReference type="Gene3D" id="1.25.40.10">
    <property type="entry name" value="Tetratricopeptide repeat domain"/>
    <property type="match status" value="1"/>
</dbReference>
<comment type="subunit">
    <text evidence="3">Component of the ER membrane protein complex (EMC).</text>
</comment>
<dbReference type="Proteomes" id="UP000800097">
    <property type="component" value="Unassembled WGS sequence"/>
</dbReference>
<evidence type="ECO:0000259" key="5">
    <source>
        <dbReference type="Pfam" id="PF22890"/>
    </source>
</evidence>
<evidence type="ECO:0000256" key="2">
    <source>
        <dbReference type="ARBA" id="ARBA00022803"/>
    </source>
</evidence>
<dbReference type="PANTHER" id="PTHR12760">
    <property type="entry name" value="TETRATRICOPEPTIDE REPEAT PROTEIN"/>
    <property type="match status" value="1"/>
</dbReference>
<dbReference type="FunFam" id="1.25.40.10:FF:001208">
    <property type="entry name" value="Tetratricopeptide repeat domain-containing protein"/>
    <property type="match status" value="1"/>
</dbReference>
<name>A0A6A6JVT3_WESOR</name>
<keyword evidence="3" id="KW-0472">Membrane</keyword>
<keyword evidence="1" id="KW-0677">Repeat</keyword>
<reference evidence="6" key="1">
    <citation type="journal article" date="2020" name="Stud. Mycol.">
        <title>101 Dothideomycetes genomes: a test case for predicting lifestyles and emergence of pathogens.</title>
        <authorList>
            <person name="Haridas S."/>
            <person name="Albert R."/>
            <person name="Binder M."/>
            <person name="Bloem J."/>
            <person name="Labutti K."/>
            <person name="Salamov A."/>
            <person name="Andreopoulos B."/>
            <person name="Baker S."/>
            <person name="Barry K."/>
            <person name="Bills G."/>
            <person name="Bluhm B."/>
            <person name="Cannon C."/>
            <person name="Castanera R."/>
            <person name="Culley D."/>
            <person name="Daum C."/>
            <person name="Ezra D."/>
            <person name="Gonzalez J."/>
            <person name="Henrissat B."/>
            <person name="Kuo A."/>
            <person name="Liang C."/>
            <person name="Lipzen A."/>
            <person name="Lutzoni F."/>
            <person name="Magnuson J."/>
            <person name="Mondo S."/>
            <person name="Nolan M."/>
            <person name="Ohm R."/>
            <person name="Pangilinan J."/>
            <person name="Park H.-J."/>
            <person name="Ramirez L."/>
            <person name="Alfaro M."/>
            <person name="Sun H."/>
            <person name="Tritt A."/>
            <person name="Yoshinaga Y."/>
            <person name="Zwiers L.-H."/>
            <person name="Turgeon B."/>
            <person name="Goodwin S."/>
            <person name="Spatafora J."/>
            <person name="Crous P."/>
            <person name="Grigoriev I."/>
        </authorList>
    </citation>
    <scope>NUCLEOTIDE SEQUENCE</scope>
    <source>
        <strain evidence="6">CBS 379.55</strain>
    </source>
</reference>
<comment type="similarity">
    <text evidence="3">Belongs to the EMC2 family.</text>
</comment>
<feature type="domain" description="EMC2 TPR-like" evidence="5">
    <location>
        <begin position="116"/>
        <end position="200"/>
    </location>
</feature>
<comment type="function">
    <text evidence="3">Part of the endoplasmic reticulum membrane protein complex (EMC) that enables the energy-independent insertion into endoplasmic reticulum membranes of newly synthesized membrane proteins.</text>
</comment>
<evidence type="ECO:0000256" key="1">
    <source>
        <dbReference type="ARBA" id="ARBA00022737"/>
    </source>
</evidence>
<gene>
    <name evidence="6" type="ORF">EI97DRAFT_463182</name>
</gene>
<evidence type="ECO:0000313" key="7">
    <source>
        <dbReference type="Proteomes" id="UP000800097"/>
    </source>
</evidence>
<keyword evidence="3" id="KW-0256">Endoplasmic reticulum</keyword>
<comment type="subcellular location">
    <subcellularLocation>
        <location evidence="3">Endoplasmic reticulum membrane</location>
        <topology evidence="3">Peripheral membrane protein</topology>
        <orientation evidence="3">Cytoplasmic side</orientation>
    </subcellularLocation>
</comment>
<evidence type="ECO:0000313" key="6">
    <source>
        <dbReference type="EMBL" id="KAF2280721.1"/>
    </source>
</evidence>
<organism evidence="6 7">
    <name type="scientific">Westerdykella ornata</name>
    <dbReference type="NCBI Taxonomy" id="318751"/>
    <lineage>
        <taxon>Eukaryota</taxon>
        <taxon>Fungi</taxon>
        <taxon>Dikarya</taxon>
        <taxon>Ascomycota</taxon>
        <taxon>Pezizomycotina</taxon>
        <taxon>Dothideomycetes</taxon>
        <taxon>Pleosporomycetidae</taxon>
        <taxon>Pleosporales</taxon>
        <taxon>Sporormiaceae</taxon>
        <taxon>Westerdykella</taxon>
    </lineage>
</organism>
<dbReference type="InterPro" id="IPR039856">
    <property type="entry name" value="EMC2-like"/>
</dbReference>
<keyword evidence="7" id="KW-1185">Reference proteome</keyword>
<sequence length="343" mass="37810">MPPHPPNLLTPPQTITPQTALLLSQKAPRILSSPPSGSSLPWPLSLLFSPENPSTWTIHENLLLSSLRTGDDASARKALDRLTTRFGADNERIVALRGIYEEAQAKTDKELEALFHRYEKLLRDDPTNFAVRKRRIAVLKSLGRTSDAITALTVLLENSPTDVEAWAEASELYASQGALSQAIFCMEEVLVLVPNAWSAHAQLGTLHYLQATSSSPPNISSLSTSLRYFSRALELNDSYLRGFYGLKLVSKSLIPLLSDSPTNTASSSSKRKDNKDKDRDAADDEDLPPPSLATVKKLEELATSRLGEIIRNYSSGRKGWTGYDEAEVIAARELLDRDGQVER</sequence>
<protein>
    <recommendedName>
        <fullName evidence="3">ER membrane protein complex subunit 2</fullName>
    </recommendedName>
</protein>
<keyword evidence="2" id="KW-0802">TPR repeat</keyword>
<dbReference type="AlphaFoldDB" id="A0A6A6JVT3"/>
<dbReference type="InterPro" id="IPR055217">
    <property type="entry name" value="TPR_EMC2"/>
</dbReference>
<evidence type="ECO:0000256" key="4">
    <source>
        <dbReference type="SAM" id="MobiDB-lite"/>
    </source>
</evidence>
<feature type="region of interest" description="Disordered" evidence="4">
    <location>
        <begin position="260"/>
        <end position="294"/>
    </location>
</feature>
<feature type="compositionally biased region" description="Basic and acidic residues" evidence="4">
    <location>
        <begin position="270"/>
        <end position="280"/>
    </location>
</feature>
<dbReference type="GO" id="GO:0072546">
    <property type="term" value="C:EMC complex"/>
    <property type="evidence" value="ECO:0007669"/>
    <property type="project" value="UniProtKB-UniRule"/>
</dbReference>
<dbReference type="InterPro" id="IPR011990">
    <property type="entry name" value="TPR-like_helical_dom_sf"/>
</dbReference>
<dbReference type="GeneID" id="54554511"/>
<evidence type="ECO:0000256" key="3">
    <source>
        <dbReference type="RuleBase" id="RU367091"/>
    </source>
</evidence>
<dbReference type="OrthoDB" id="124397at2759"/>